<evidence type="ECO:0000256" key="5">
    <source>
        <dbReference type="ARBA" id="ARBA00011903"/>
    </source>
</evidence>
<dbReference type="InterPro" id="IPR027417">
    <property type="entry name" value="P-loop_NTPase"/>
</dbReference>
<evidence type="ECO:0000256" key="11">
    <source>
        <dbReference type="ARBA" id="ARBA00022777"/>
    </source>
</evidence>
<comment type="subcellular location">
    <subcellularLocation>
        <location evidence="1">Cell inner membrane</location>
        <topology evidence="1">Multi-pass membrane protein</topology>
    </subcellularLocation>
</comment>
<sequence length="514" mass="55330">MELIQYWRLIVQNRLIIAVSTLLGLITATAITFTTTPLYEAQAEIFVSTPASTLDISALATGSSFSQQRVKSYAQIIDSPLTLAPVIRELDLKMSATELAGMISASAPLDTVLITLTVTDTDPQRSADIANAVADQFAVTVSDLELSGIGIDSPVKVSTVEEAIPADAPASPKKAINLALGLLLGFGLGIGLASLRRLLDNSVKNEDDLMGTPLLAAIGFDAMADEKPLITQIGRYAARTEAFRTLRTNLQFLNPDAHPQVIVMTSALPNEGKSTSSINLALSLAQAGAKVVLVEADLRRPKTPIYLEMSSMSEGLSELISGPAKITAQSVKAKLHAYESTGLKVLLSGKVPPNPSELLGSNKFDELIAVLRTQFEYVIIDCPPLLPVTDAAIVSAKADGCVLIVHAGVTKKPHFIGSRDAVKAVGSTILGVIINKIPESSLEYEYGYRYGYPRYYGANYRPYAKRGADEGQYAPSADVLDRQALEDNFQHIKGQRFKEELKRQDSRTPTSKRI</sequence>
<reference evidence="19 20" key="1">
    <citation type="submission" date="2016-07" db="EMBL/GenBank/DDBJ databases">
        <title>High microdiversification within the ubiquitous acI lineage of Actinobacteria.</title>
        <authorList>
            <person name="Neuenschwander S.M."/>
            <person name="Salcher M."/>
            <person name="Ghai R."/>
            <person name="Pernthaler J."/>
        </authorList>
    </citation>
    <scope>NUCLEOTIDE SEQUENCE [LARGE SCALE GENOMIC DNA]</scope>
    <source>
        <strain evidence="19">MMS-21-148</strain>
    </source>
</reference>
<keyword evidence="10" id="KW-0547">Nucleotide-binding</keyword>
<keyword evidence="6" id="KW-1003">Cell membrane</keyword>
<comment type="similarity">
    <text evidence="3">Belongs to the CpsD/CapB family.</text>
</comment>
<evidence type="ECO:0000256" key="3">
    <source>
        <dbReference type="ARBA" id="ARBA00007316"/>
    </source>
</evidence>
<dbReference type="KEGG" id="plan:A1s21148_05115"/>
<dbReference type="GO" id="GO:0005524">
    <property type="term" value="F:ATP binding"/>
    <property type="evidence" value="ECO:0007669"/>
    <property type="project" value="UniProtKB-KW"/>
</dbReference>
<evidence type="ECO:0000256" key="15">
    <source>
        <dbReference type="ARBA" id="ARBA00023137"/>
    </source>
</evidence>
<evidence type="ECO:0000259" key="18">
    <source>
        <dbReference type="Pfam" id="PF13614"/>
    </source>
</evidence>
<dbReference type="InterPro" id="IPR025669">
    <property type="entry name" value="AAA_dom"/>
</dbReference>
<dbReference type="RefSeq" id="WP_095671364.1">
    <property type="nucleotide sequence ID" value="NZ_CP016769.1"/>
</dbReference>
<dbReference type="NCBIfam" id="TIGR01007">
    <property type="entry name" value="eps_fam"/>
    <property type="match status" value="1"/>
</dbReference>
<keyword evidence="12" id="KW-0067">ATP-binding</keyword>
<feature type="domain" description="Polysaccharide chain length determinant N-terminal" evidence="17">
    <location>
        <begin position="2"/>
        <end position="90"/>
    </location>
</feature>
<evidence type="ECO:0000313" key="20">
    <source>
        <dbReference type="Proteomes" id="UP000217144"/>
    </source>
</evidence>
<dbReference type="InterPro" id="IPR003856">
    <property type="entry name" value="LPS_length_determ_N"/>
</dbReference>
<evidence type="ECO:0000256" key="10">
    <source>
        <dbReference type="ARBA" id="ARBA00022741"/>
    </source>
</evidence>
<evidence type="ECO:0000256" key="7">
    <source>
        <dbReference type="ARBA" id="ARBA00022519"/>
    </source>
</evidence>
<evidence type="ECO:0000313" key="19">
    <source>
        <dbReference type="EMBL" id="ASY10876.1"/>
    </source>
</evidence>
<dbReference type="EMBL" id="CP016769">
    <property type="protein sequence ID" value="ASY10876.1"/>
    <property type="molecule type" value="Genomic_DNA"/>
</dbReference>
<feature type="domain" description="AAA" evidence="18">
    <location>
        <begin position="272"/>
        <end position="395"/>
    </location>
</feature>
<dbReference type="InterPro" id="IPR050445">
    <property type="entry name" value="Bact_polysacc_biosynth/exp"/>
</dbReference>
<dbReference type="InterPro" id="IPR005702">
    <property type="entry name" value="Wzc-like_C"/>
</dbReference>
<proteinExistence type="inferred from homology"/>
<protein>
    <recommendedName>
        <fullName evidence="5">non-specific protein-tyrosine kinase</fullName>
        <ecNumber evidence="5">2.7.10.2</ecNumber>
    </recommendedName>
</protein>
<evidence type="ECO:0000256" key="8">
    <source>
        <dbReference type="ARBA" id="ARBA00022679"/>
    </source>
</evidence>
<evidence type="ECO:0000256" key="2">
    <source>
        <dbReference type="ARBA" id="ARBA00006683"/>
    </source>
</evidence>
<comment type="similarity">
    <text evidence="4">Belongs to the etk/wzc family.</text>
</comment>
<keyword evidence="11" id="KW-0418">Kinase</keyword>
<dbReference type="PANTHER" id="PTHR32309">
    <property type="entry name" value="TYROSINE-PROTEIN KINASE"/>
    <property type="match status" value="1"/>
</dbReference>
<dbReference type="CDD" id="cd05387">
    <property type="entry name" value="BY-kinase"/>
    <property type="match status" value="1"/>
</dbReference>
<dbReference type="SUPFAM" id="SSF52540">
    <property type="entry name" value="P-loop containing nucleoside triphosphate hydrolases"/>
    <property type="match status" value="1"/>
</dbReference>
<evidence type="ECO:0000256" key="13">
    <source>
        <dbReference type="ARBA" id="ARBA00022989"/>
    </source>
</evidence>
<evidence type="ECO:0000256" key="1">
    <source>
        <dbReference type="ARBA" id="ARBA00004429"/>
    </source>
</evidence>
<keyword evidence="9" id="KW-0812">Transmembrane</keyword>
<evidence type="ECO:0000256" key="12">
    <source>
        <dbReference type="ARBA" id="ARBA00022840"/>
    </source>
</evidence>
<evidence type="ECO:0000256" key="6">
    <source>
        <dbReference type="ARBA" id="ARBA00022475"/>
    </source>
</evidence>
<keyword evidence="7" id="KW-0997">Cell inner membrane</keyword>
<keyword evidence="14" id="KW-0472">Membrane</keyword>
<dbReference type="EC" id="2.7.10.2" evidence="5"/>
<keyword evidence="13" id="KW-1133">Transmembrane helix</keyword>
<evidence type="ECO:0000256" key="16">
    <source>
        <dbReference type="ARBA" id="ARBA00051245"/>
    </source>
</evidence>
<dbReference type="GO" id="GO:0004715">
    <property type="term" value="F:non-membrane spanning protein tyrosine kinase activity"/>
    <property type="evidence" value="ECO:0007669"/>
    <property type="project" value="UniProtKB-EC"/>
</dbReference>
<dbReference type="Pfam" id="PF13614">
    <property type="entry name" value="AAA_31"/>
    <property type="match status" value="1"/>
</dbReference>
<comment type="similarity">
    <text evidence="2">Belongs to the CpsC/CapA family.</text>
</comment>
<dbReference type="GO" id="GO:0005886">
    <property type="term" value="C:plasma membrane"/>
    <property type="evidence" value="ECO:0007669"/>
    <property type="project" value="UniProtKB-SubCell"/>
</dbReference>
<dbReference type="PANTHER" id="PTHR32309:SF13">
    <property type="entry name" value="FERRIC ENTEROBACTIN TRANSPORT PROTEIN FEPE"/>
    <property type="match status" value="1"/>
</dbReference>
<keyword evidence="8" id="KW-0808">Transferase</keyword>
<dbReference type="Gene3D" id="3.40.50.300">
    <property type="entry name" value="P-loop containing nucleotide triphosphate hydrolases"/>
    <property type="match status" value="1"/>
</dbReference>
<evidence type="ECO:0000259" key="17">
    <source>
        <dbReference type="Pfam" id="PF02706"/>
    </source>
</evidence>
<keyword evidence="15" id="KW-0829">Tyrosine-protein kinase</keyword>
<evidence type="ECO:0000256" key="14">
    <source>
        <dbReference type="ARBA" id="ARBA00023136"/>
    </source>
</evidence>
<evidence type="ECO:0000256" key="4">
    <source>
        <dbReference type="ARBA" id="ARBA00008883"/>
    </source>
</evidence>
<name>A0AAC9YR30_9ACTN</name>
<dbReference type="Pfam" id="PF02706">
    <property type="entry name" value="Wzz"/>
    <property type="match status" value="1"/>
</dbReference>
<dbReference type="AlphaFoldDB" id="A0AAC9YR30"/>
<evidence type="ECO:0000256" key="9">
    <source>
        <dbReference type="ARBA" id="ARBA00022692"/>
    </source>
</evidence>
<dbReference type="Proteomes" id="UP000217144">
    <property type="component" value="Chromosome"/>
</dbReference>
<gene>
    <name evidence="19" type="ORF">A1s21148_05115</name>
</gene>
<accession>A0AAC9YR30</accession>
<organism evidence="19 20">
    <name type="scientific">Candidatus Planktophila lacus</name>
    <dbReference type="NCBI Taxonomy" id="1884913"/>
    <lineage>
        <taxon>Bacteria</taxon>
        <taxon>Bacillati</taxon>
        <taxon>Actinomycetota</taxon>
        <taxon>Actinomycetes</taxon>
        <taxon>Candidatus Nanopelagicales</taxon>
        <taxon>Candidatus Nanopelagicaceae</taxon>
        <taxon>Candidatus Planktophila</taxon>
    </lineage>
</organism>
<comment type="catalytic activity">
    <reaction evidence="16">
        <text>L-tyrosyl-[protein] + ATP = O-phospho-L-tyrosyl-[protein] + ADP + H(+)</text>
        <dbReference type="Rhea" id="RHEA:10596"/>
        <dbReference type="Rhea" id="RHEA-COMP:10136"/>
        <dbReference type="Rhea" id="RHEA-COMP:20101"/>
        <dbReference type="ChEBI" id="CHEBI:15378"/>
        <dbReference type="ChEBI" id="CHEBI:30616"/>
        <dbReference type="ChEBI" id="CHEBI:46858"/>
        <dbReference type="ChEBI" id="CHEBI:61978"/>
        <dbReference type="ChEBI" id="CHEBI:456216"/>
        <dbReference type="EC" id="2.7.10.2"/>
    </reaction>
</comment>
<keyword evidence="20" id="KW-1185">Reference proteome</keyword>